<dbReference type="InterPro" id="IPR003672">
    <property type="entry name" value="CobN/Mg_chltase"/>
</dbReference>
<dbReference type="Proteomes" id="UP000254260">
    <property type="component" value="Unassembled WGS sequence"/>
</dbReference>
<dbReference type="AlphaFoldDB" id="A0A379IPQ6"/>
<evidence type="ECO:0000259" key="2">
    <source>
        <dbReference type="Pfam" id="PF02514"/>
    </source>
</evidence>
<sequence length="1249" mass="138012">MHLLRTQPGAQLPADSIADLGQTPAELVILCTGDSHLSLLAEAARQLPDDYPSLRLASPAQLSNNASVDYYVEQVLQHAKVILISVHGGVSYWRYGVERLVELGTRGATVIMVPGDDKPDPELNALGNVAEEDSQRLWQYLRQGGLDNARQLFRCIGNRWLCRDDSWQEPQPLPRVGLYYPQHSPAQLADWQAQWQPGAPVAALLFYRNHVQSANTAFVDTFCGHLVRQGLNPLPIAVASLKEPACLDQVQAWLDETSAALIINTTGFALSNPEAPQARVFRRDIPVLQAICSLDNQAQWQASAQGLGSRDLAMHVVLPELDGRLIGTAISFKGLAWRSERSQSDVVCYQAHEPGMAYVAELARNWCQLAIKSNDQKRIGLILANYPTRDGRIGNGVGLDTPAAALNILRALQAQDYPVDNLPASGSELVHSLLGGVTNDLDGLDTRPCAQSLALDDYLGFFHSLPAANQQAVRERWGEPQDDPMFRSGRMMVAGLRFGLTFVGIQPARGYQLDPAAVYHDPDLVPPHGYIAFYAWLRMAFAADALIHVGKHGNLEWLPGKSVGLSEGCWPQALIGPLPNIYPFIVNDPGEGAQAKRRTQAVIIDHLMPPLTRAESYGPLRDLERLADEYYDASQLDQRRALELRGEILAKVREASLDRELGLQLNDDGDSWLPQLDAYLCDLKESQIRDGLHVFGESPAGQLRRDTLLALLRIPRGDGQGANASLLRALARGLDLGLDPLDCDMGQPWEGLRPQALQAVDNSLWRTVGDTRERLELLALRLIEQRLTGEPGEAFGAEVALILDGLAEHIAPLLDACGDAEMSGLLAALEGRFVPAGPSGAPSRGRLDVLPTGRNFFTVDVRHLPTPTAWRLGVQAADRLLERHLQDEGDHLRQLGLSVWGTATMRTGGDDIAQALALMGVRPVWQPGSQRVERFEVLPLEQLGRPRVDVTLRVSGFFRDAFSNLIRLFDEAVQAVIELDEPEDMNPLSARVWRESLALKDGGLDETEARRQAGWRVFGAKPGAYGAGVQNAIEERLWQSRADLAEVYLNWGGYAYGSGAEGLPARQRFVERLEQMQAVLHNQDNREHDILDSNDYYQFQGGMLAAVETLRGLKVASYFGDNSQPDTPRIRSLKEELNRVVRARAANPKWIAGMKRHGYKGAFELAATIDYLFAFDATSELVDDHQYALLTDAYLLDKDTRDFIQQHNPGALNDILERLLEAQQRGLWEKPGEYREALENLLLDSEEGV</sequence>
<dbReference type="EMBL" id="UGUU01000001">
    <property type="protein sequence ID" value="SUD37723.1"/>
    <property type="molecule type" value="Genomic_DNA"/>
</dbReference>
<dbReference type="EC" id="6.6.1.2" evidence="1"/>
<dbReference type="NCBIfam" id="TIGR02257">
    <property type="entry name" value="cobalto_cobN"/>
    <property type="match status" value="1"/>
</dbReference>
<dbReference type="OrthoDB" id="9757976at2"/>
<evidence type="ECO:0000313" key="3">
    <source>
        <dbReference type="EMBL" id="SUD37723.1"/>
    </source>
</evidence>
<dbReference type="GO" id="GO:0051116">
    <property type="term" value="F:cobaltochelatase activity"/>
    <property type="evidence" value="ECO:0007669"/>
    <property type="project" value="UniProtKB-UniRule"/>
</dbReference>
<dbReference type="PANTHER" id="PTHR44119:SF4">
    <property type="entry name" value="AEROBIC COBALTOCHELATASE SUBUNIT COBN"/>
    <property type="match status" value="1"/>
</dbReference>
<keyword evidence="3" id="KW-0436">Ligase</keyword>
<evidence type="ECO:0000256" key="1">
    <source>
        <dbReference type="NCBIfam" id="TIGR02257"/>
    </source>
</evidence>
<accession>A0A379IPQ6</accession>
<dbReference type="CDD" id="cd10150">
    <property type="entry name" value="CobN_like"/>
    <property type="match status" value="1"/>
</dbReference>
<dbReference type="GO" id="GO:0009236">
    <property type="term" value="P:cobalamin biosynthetic process"/>
    <property type="evidence" value="ECO:0007669"/>
    <property type="project" value="UniProtKB-UniRule"/>
</dbReference>
<proteinExistence type="predicted"/>
<dbReference type="PANTHER" id="PTHR44119">
    <property type="entry name" value="MAGNESIUM-CHELATASE SUBUNIT CHLH, CHLOROPLASTIC"/>
    <property type="match status" value="1"/>
</dbReference>
<protein>
    <recommendedName>
        <fullName evidence="1">Cobaltochelatase subunit CobN</fullName>
        <ecNumber evidence="1">6.6.1.2</ecNumber>
    </recommendedName>
</protein>
<name>A0A379IPQ6_ECTME</name>
<dbReference type="Pfam" id="PF02514">
    <property type="entry name" value="CobN-Mg_chel"/>
    <property type="match status" value="1"/>
</dbReference>
<reference evidence="3 4" key="1">
    <citation type="submission" date="2018-06" db="EMBL/GenBank/DDBJ databases">
        <authorList>
            <consortium name="Pathogen Informatics"/>
            <person name="Doyle S."/>
        </authorList>
    </citation>
    <scope>NUCLEOTIDE SEQUENCE [LARGE SCALE GENOMIC DNA]</scope>
    <source>
        <strain evidence="3 4">NCTC10899</strain>
    </source>
</reference>
<dbReference type="RefSeq" id="WP_013717965.1">
    <property type="nucleotide sequence ID" value="NZ_UGUU01000001.1"/>
</dbReference>
<dbReference type="InterPro" id="IPR011953">
    <property type="entry name" value="Cobalto_CobN"/>
</dbReference>
<organism evidence="3 4">
    <name type="scientific">Ectopseudomonas mendocina</name>
    <name type="common">Pseudomonas mendocina</name>
    <dbReference type="NCBI Taxonomy" id="300"/>
    <lineage>
        <taxon>Bacteria</taxon>
        <taxon>Pseudomonadati</taxon>
        <taxon>Pseudomonadota</taxon>
        <taxon>Gammaproteobacteria</taxon>
        <taxon>Pseudomonadales</taxon>
        <taxon>Pseudomonadaceae</taxon>
        <taxon>Ectopseudomonas</taxon>
    </lineage>
</organism>
<gene>
    <name evidence="3" type="primary">cobN</name>
    <name evidence="3" type="ORF">NCTC10899_00481</name>
</gene>
<evidence type="ECO:0000313" key="4">
    <source>
        <dbReference type="Proteomes" id="UP000254260"/>
    </source>
</evidence>
<feature type="domain" description="CobN/magnesium chelatase" evidence="2">
    <location>
        <begin position="138"/>
        <end position="1233"/>
    </location>
</feature>